<keyword evidence="4" id="KW-1185">Reference proteome</keyword>
<gene>
    <name evidence="3" type="ORF">pipiens_005648</name>
</gene>
<keyword evidence="2" id="KW-0812">Transmembrane</keyword>
<feature type="transmembrane region" description="Helical" evidence="2">
    <location>
        <begin position="47"/>
        <end position="69"/>
    </location>
</feature>
<organism evidence="3 4">
    <name type="scientific">Culex pipiens pipiens</name>
    <name type="common">Northern house mosquito</name>
    <dbReference type="NCBI Taxonomy" id="38569"/>
    <lineage>
        <taxon>Eukaryota</taxon>
        <taxon>Metazoa</taxon>
        <taxon>Ecdysozoa</taxon>
        <taxon>Arthropoda</taxon>
        <taxon>Hexapoda</taxon>
        <taxon>Insecta</taxon>
        <taxon>Pterygota</taxon>
        <taxon>Neoptera</taxon>
        <taxon>Endopterygota</taxon>
        <taxon>Diptera</taxon>
        <taxon>Nematocera</taxon>
        <taxon>Culicoidea</taxon>
        <taxon>Culicidae</taxon>
        <taxon>Culicinae</taxon>
        <taxon>Culicini</taxon>
        <taxon>Culex</taxon>
        <taxon>Culex</taxon>
    </lineage>
</organism>
<comment type="caution">
    <text evidence="3">The sequence shown here is derived from an EMBL/GenBank/DDBJ whole genome shotgun (WGS) entry which is preliminary data.</text>
</comment>
<evidence type="ECO:0000256" key="2">
    <source>
        <dbReference type="SAM" id="Phobius"/>
    </source>
</evidence>
<evidence type="ECO:0000256" key="1">
    <source>
        <dbReference type="SAM" id="MobiDB-lite"/>
    </source>
</evidence>
<evidence type="ECO:0000313" key="3">
    <source>
        <dbReference type="EMBL" id="KAL1403526.1"/>
    </source>
</evidence>
<evidence type="ECO:0000313" key="4">
    <source>
        <dbReference type="Proteomes" id="UP001562425"/>
    </source>
</evidence>
<reference evidence="3 4" key="1">
    <citation type="submission" date="2024-05" db="EMBL/GenBank/DDBJ databases">
        <title>Culex pipiens pipiens assembly and annotation.</title>
        <authorList>
            <person name="Alout H."/>
            <person name="Durand T."/>
        </authorList>
    </citation>
    <scope>NUCLEOTIDE SEQUENCE [LARGE SCALE GENOMIC DNA]</scope>
    <source>
        <strain evidence="3">HA-2024</strain>
        <tissue evidence="3">Whole body</tissue>
    </source>
</reference>
<sequence>MVTPRNDSIELSVVKEKYPAPSAPPPDEYVNGTAFEKSGSKRPRKRCWTVVTLVVVVLVAIGAGTILFYEHLLGWLPAESNGHGPLPEVREVVGTTSRVPDLVDPYPEEPRSSSSSTTTTEVIFIDSTTDGEQEEHIFIDSQEESVESSSAEDRTTSEEEEVSSVVMVPVKVLARGENEQVTCGLNSWRFFG</sequence>
<dbReference type="Proteomes" id="UP001562425">
    <property type="component" value="Unassembled WGS sequence"/>
</dbReference>
<proteinExistence type="predicted"/>
<protein>
    <submittedName>
        <fullName evidence="3">Uncharacterized protein</fullName>
    </submittedName>
</protein>
<name>A0ABD1DUV5_CULPP</name>
<feature type="region of interest" description="Disordered" evidence="1">
    <location>
        <begin position="98"/>
        <end position="121"/>
    </location>
</feature>
<dbReference type="AlphaFoldDB" id="A0ABD1DUV5"/>
<dbReference type="EMBL" id="JBEHCU010001440">
    <property type="protein sequence ID" value="KAL1403526.1"/>
    <property type="molecule type" value="Genomic_DNA"/>
</dbReference>
<keyword evidence="2" id="KW-0472">Membrane</keyword>
<feature type="region of interest" description="Disordered" evidence="1">
    <location>
        <begin position="140"/>
        <end position="162"/>
    </location>
</feature>
<keyword evidence="2" id="KW-1133">Transmembrane helix</keyword>
<accession>A0ABD1DUV5</accession>